<dbReference type="AlphaFoldDB" id="A0A379ADX9"/>
<feature type="domain" description="DNA primase/nucleoside triphosphatase C-terminal" evidence="1">
    <location>
        <begin position="15"/>
        <end position="87"/>
    </location>
</feature>
<dbReference type="EMBL" id="UGSO01000001">
    <property type="protein sequence ID" value="SUB15440.1"/>
    <property type="molecule type" value="Genomic_DNA"/>
</dbReference>
<organism evidence="2 3">
    <name type="scientific">Enterobacter agglomerans</name>
    <name type="common">Erwinia herbicola</name>
    <name type="synonym">Pantoea agglomerans</name>
    <dbReference type="NCBI Taxonomy" id="549"/>
    <lineage>
        <taxon>Bacteria</taxon>
        <taxon>Pseudomonadati</taxon>
        <taxon>Pseudomonadota</taxon>
        <taxon>Gammaproteobacteria</taxon>
        <taxon>Enterobacterales</taxon>
        <taxon>Erwiniaceae</taxon>
        <taxon>Pantoea</taxon>
        <taxon>Pantoea agglomerans group</taxon>
    </lineage>
</organism>
<dbReference type="InterPro" id="IPR036388">
    <property type="entry name" value="WH-like_DNA-bd_sf"/>
</dbReference>
<sequence>MPLSTPNGLFIGNANICPINPKRYLYDAYLSFIESRGHQHPLSLTAFGHAVPQTLKEYERVLLKLRTNNGIQTNLKLHEDSEADWLPACSA</sequence>
<reference evidence="2 3" key="1">
    <citation type="submission" date="2018-06" db="EMBL/GenBank/DDBJ databases">
        <authorList>
            <consortium name="Pathogen Informatics"/>
            <person name="Doyle S."/>
        </authorList>
    </citation>
    <scope>NUCLEOTIDE SEQUENCE [LARGE SCALE GENOMIC DNA]</scope>
    <source>
        <strain evidence="2 3">NCTC9381</strain>
    </source>
</reference>
<evidence type="ECO:0000313" key="3">
    <source>
        <dbReference type="Proteomes" id="UP000254640"/>
    </source>
</evidence>
<dbReference type="Gene3D" id="1.10.10.10">
    <property type="entry name" value="Winged helix-like DNA-binding domain superfamily/Winged helix DNA-binding domain"/>
    <property type="match status" value="1"/>
</dbReference>
<proteinExistence type="predicted"/>
<gene>
    <name evidence="2" type="ORF">NCTC9381_01323</name>
</gene>
<evidence type="ECO:0000259" key="1">
    <source>
        <dbReference type="Pfam" id="PF03288"/>
    </source>
</evidence>
<keyword evidence="3" id="KW-1185">Reference proteome</keyword>
<name>A0A379ADX9_ENTAG</name>
<dbReference type="SUPFAM" id="SSF46785">
    <property type="entry name" value="Winged helix' DNA-binding domain"/>
    <property type="match status" value="1"/>
</dbReference>
<dbReference type="InterPro" id="IPR036390">
    <property type="entry name" value="WH_DNA-bd_sf"/>
</dbReference>
<dbReference type="Proteomes" id="UP000254640">
    <property type="component" value="Unassembled WGS sequence"/>
</dbReference>
<dbReference type="InterPro" id="IPR004968">
    <property type="entry name" value="DNA_primase/NTPase_C"/>
</dbReference>
<evidence type="ECO:0000313" key="2">
    <source>
        <dbReference type="EMBL" id="SUB15440.1"/>
    </source>
</evidence>
<protein>
    <submittedName>
        <fullName evidence="2">Poxvirus D5 protein-like</fullName>
    </submittedName>
</protein>
<dbReference type="Pfam" id="PF03288">
    <property type="entry name" value="Pox_D5"/>
    <property type="match status" value="1"/>
</dbReference>
<accession>A0A379ADX9</accession>